<evidence type="ECO:0000256" key="1">
    <source>
        <dbReference type="ARBA" id="ARBA00004477"/>
    </source>
</evidence>
<feature type="compositionally biased region" description="Basic and acidic residues" evidence="8">
    <location>
        <begin position="58"/>
        <end position="70"/>
    </location>
</feature>
<keyword evidence="6 7" id="KW-0472">Membrane</keyword>
<evidence type="ECO:0000256" key="3">
    <source>
        <dbReference type="ARBA" id="ARBA00022692"/>
    </source>
</evidence>
<dbReference type="PANTHER" id="PTHR14463">
    <property type="entry name" value="LIPASE MATURATION FACTOR"/>
    <property type="match status" value="1"/>
</dbReference>
<dbReference type="Pfam" id="PF25179">
    <property type="entry name" value="LMF1_C"/>
    <property type="match status" value="1"/>
</dbReference>
<sequence>MNQAPEVRNRSSRTRLSVKNKEITEAEPTSPDEQGHGKDNKPGDGNKQESLLNNVPEVEVKEKESVKEKSTEASVDDLEGSFWLTRIVMVRYMGFMYFVAFLVSLHQNKQLVGKKGLLPADVYLNTVMRGIGRSNSWSLLSAAPTVFWFVNFEKDLDFWLDVVAWLGLAIAAFLMLSGAGNWPLLTLEWILYHSLVNIGQTWFSFGWESQMIETGFLTIFLCPMLSLSKLPKATPTSKINIFTYRWLIFRIMLGAGLIKARGDKCWQNLTCMNYHYETQPVPNPVSYFLHQSPQAMHKFEVLSNHFIELVAPFLLLLPHRRLCMIGGALQIFFQVVLIISGNLSFLNWLTILPSLACFDDASLAWIFSTSASSSLKAKAAALNRESRSTERSSLSGTIRKIFNITFGLLIAYLSYPVIMNLVSTRQVMNTSFSPLRLVNTYGAFGSITKKRTEVVFKGTNSAQPESPMAVWEEYEFKCKPGDINRRPCLISPYHYRLDWLMWFAAFQSYQNNPWLVHLAAKFLVNDEGAESLIAHNPFHGRPPPKYVRADHYRYIYSKLWSTEARNGQWWKRKYIGQYLPPVSLDMLRGAITNMGWPMPDVSY</sequence>
<protein>
    <recommendedName>
        <fullName evidence="7">Lipase maturation factor</fullName>
    </recommendedName>
</protein>
<feature type="transmembrane region" description="Helical" evidence="7">
    <location>
        <begin position="401"/>
        <end position="422"/>
    </location>
</feature>
<reference evidence="11 12" key="1">
    <citation type="journal article" date="2021" name="Elife">
        <title>Chloroplast acquisition without the gene transfer in kleptoplastic sea slugs, Plakobranchus ocellatus.</title>
        <authorList>
            <person name="Maeda T."/>
            <person name="Takahashi S."/>
            <person name="Yoshida T."/>
            <person name="Shimamura S."/>
            <person name="Takaki Y."/>
            <person name="Nagai Y."/>
            <person name="Toyoda A."/>
            <person name="Suzuki Y."/>
            <person name="Arimoto A."/>
            <person name="Ishii H."/>
            <person name="Satoh N."/>
            <person name="Nishiyama T."/>
            <person name="Hasebe M."/>
            <person name="Maruyama T."/>
            <person name="Minagawa J."/>
            <person name="Obokata J."/>
            <person name="Shigenobu S."/>
        </authorList>
    </citation>
    <scope>NUCLEOTIDE SEQUENCE [LARGE SCALE GENOMIC DNA]</scope>
</reference>
<feature type="region of interest" description="Disordered" evidence="8">
    <location>
        <begin position="1"/>
        <end position="70"/>
    </location>
</feature>
<organism evidence="11 12">
    <name type="scientific">Plakobranchus ocellatus</name>
    <dbReference type="NCBI Taxonomy" id="259542"/>
    <lineage>
        <taxon>Eukaryota</taxon>
        <taxon>Metazoa</taxon>
        <taxon>Spiralia</taxon>
        <taxon>Lophotrochozoa</taxon>
        <taxon>Mollusca</taxon>
        <taxon>Gastropoda</taxon>
        <taxon>Heterobranchia</taxon>
        <taxon>Euthyneura</taxon>
        <taxon>Panpulmonata</taxon>
        <taxon>Sacoglossa</taxon>
        <taxon>Placobranchoidea</taxon>
        <taxon>Plakobranchidae</taxon>
        <taxon>Plakobranchus</taxon>
    </lineage>
</organism>
<keyword evidence="4 7" id="KW-0256">Endoplasmic reticulum</keyword>
<keyword evidence="12" id="KW-1185">Reference proteome</keyword>
<feature type="domain" description="Lipase maturation factor 1/2 N-terminal" evidence="9">
    <location>
        <begin position="204"/>
        <end position="364"/>
    </location>
</feature>
<dbReference type="EMBL" id="BLXT01002310">
    <property type="protein sequence ID" value="GFN93000.1"/>
    <property type="molecule type" value="Genomic_DNA"/>
</dbReference>
<dbReference type="GO" id="GO:0051604">
    <property type="term" value="P:protein maturation"/>
    <property type="evidence" value="ECO:0007669"/>
    <property type="project" value="InterPro"/>
</dbReference>
<evidence type="ECO:0000313" key="11">
    <source>
        <dbReference type="EMBL" id="GFN93000.1"/>
    </source>
</evidence>
<feature type="compositionally biased region" description="Basic and acidic residues" evidence="8">
    <location>
        <begin position="33"/>
        <end position="47"/>
    </location>
</feature>
<dbReference type="InterPro" id="IPR057433">
    <property type="entry name" value="LMF1/2_C"/>
</dbReference>
<feature type="transmembrane region" description="Helical" evidence="7">
    <location>
        <begin position="158"/>
        <end position="177"/>
    </location>
</feature>
<evidence type="ECO:0000256" key="6">
    <source>
        <dbReference type="ARBA" id="ARBA00023136"/>
    </source>
</evidence>
<keyword evidence="5 7" id="KW-1133">Transmembrane helix</keyword>
<proteinExistence type="inferred from homology"/>
<dbReference type="InterPro" id="IPR057434">
    <property type="entry name" value="LMF1/2_N"/>
</dbReference>
<comment type="function">
    <text evidence="7">Involved in the maturation of specific proteins in the endoplasmic reticulum.</text>
</comment>
<evidence type="ECO:0000259" key="9">
    <source>
        <dbReference type="Pfam" id="PF06762"/>
    </source>
</evidence>
<dbReference type="AlphaFoldDB" id="A0AAV3ZAP0"/>
<evidence type="ECO:0000256" key="2">
    <source>
        <dbReference type="ARBA" id="ARBA00005512"/>
    </source>
</evidence>
<gene>
    <name evidence="11" type="ORF">PoB_001950600</name>
</gene>
<dbReference type="GO" id="GO:0005789">
    <property type="term" value="C:endoplasmic reticulum membrane"/>
    <property type="evidence" value="ECO:0007669"/>
    <property type="project" value="UniProtKB-SubCell"/>
</dbReference>
<dbReference type="Pfam" id="PF06762">
    <property type="entry name" value="LMF1"/>
    <property type="match status" value="1"/>
</dbReference>
<comment type="subcellular location">
    <subcellularLocation>
        <location evidence="1 7">Endoplasmic reticulum membrane</location>
        <topology evidence="1 7">Multi-pass membrane protein</topology>
    </subcellularLocation>
</comment>
<evidence type="ECO:0000256" key="4">
    <source>
        <dbReference type="ARBA" id="ARBA00022824"/>
    </source>
</evidence>
<dbReference type="InterPro" id="IPR009613">
    <property type="entry name" value="LMF"/>
</dbReference>
<dbReference type="Proteomes" id="UP000735302">
    <property type="component" value="Unassembled WGS sequence"/>
</dbReference>
<evidence type="ECO:0000256" key="7">
    <source>
        <dbReference type="RuleBase" id="RU361229"/>
    </source>
</evidence>
<dbReference type="PANTHER" id="PTHR14463:SF10">
    <property type="entry name" value="LIPASE MATURATION FACTOR 1"/>
    <property type="match status" value="1"/>
</dbReference>
<evidence type="ECO:0000256" key="5">
    <source>
        <dbReference type="ARBA" id="ARBA00022989"/>
    </source>
</evidence>
<keyword evidence="3 7" id="KW-0812">Transmembrane</keyword>
<evidence type="ECO:0000259" key="10">
    <source>
        <dbReference type="Pfam" id="PF25179"/>
    </source>
</evidence>
<accession>A0AAV3ZAP0</accession>
<feature type="transmembrane region" description="Helical" evidence="7">
    <location>
        <begin position="331"/>
        <end position="351"/>
    </location>
</feature>
<comment type="caution">
    <text evidence="11">The sequence shown here is derived from an EMBL/GenBank/DDBJ whole genome shotgun (WGS) entry which is preliminary data.</text>
</comment>
<comment type="similarity">
    <text evidence="2 7">Belongs to the lipase maturation factor family.</text>
</comment>
<evidence type="ECO:0000313" key="12">
    <source>
        <dbReference type="Proteomes" id="UP000735302"/>
    </source>
</evidence>
<feature type="transmembrane region" description="Helical" evidence="7">
    <location>
        <begin position="83"/>
        <end position="105"/>
    </location>
</feature>
<feature type="domain" description="Lipase maturation factor 1/2 C-terminal" evidence="10">
    <location>
        <begin position="437"/>
        <end position="580"/>
    </location>
</feature>
<feature type="transmembrane region" description="Helical" evidence="7">
    <location>
        <begin position="136"/>
        <end position="152"/>
    </location>
</feature>
<name>A0AAV3ZAP0_9GAST</name>
<evidence type="ECO:0000256" key="8">
    <source>
        <dbReference type="SAM" id="MobiDB-lite"/>
    </source>
</evidence>